<dbReference type="GO" id="GO:0003677">
    <property type="term" value="F:DNA binding"/>
    <property type="evidence" value="ECO:0007669"/>
    <property type="project" value="UniProtKB-KW"/>
</dbReference>
<dbReference type="SMART" id="SM00421">
    <property type="entry name" value="HTH_LUXR"/>
    <property type="match status" value="1"/>
</dbReference>
<dbReference type="AlphaFoldDB" id="A0A249DWM8"/>
<dbReference type="Gene3D" id="1.10.10.10">
    <property type="entry name" value="Winged helix-like DNA-binding domain superfamily/Winged helix DNA-binding domain"/>
    <property type="match status" value="1"/>
</dbReference>
<dbReference type="SUPFAM" id="SSF46894">
    <property type="entry name" value="C-terminal effector domain of the bipartite response regulators"/>
    <property type="match status" value="1"/>
</dbReference>
<accession>A0A249DWM8</accession>
<proteinExistence type="predicted"/>
<dbReference type="PANTHER" id="PTHR44688">
    <property type="entry name" value="DNA-BINDING TRANSCRIPTIONAL ACTIVATOR DEVR_DOSR"/>
    <property type="match status" value="1"/>
</dbReference>
<evidence type="ECO:0000256" key="2">
    <source>
        <dbReference type="ARBA" id="ARBA00023125"/>
    </source>
</evidence>
<dbReference type="InterPro" id="IPR005143">
    <property type="entry name" value="TF_LuxR_autoind-bd_dom"/>
</dbReference>
<dbReference type="Pfam" id="PF00196">
    <property type="entry name" value="GerE"/>
    <property type="match status" value="1"/>
</dbReference>
<dbReference type="SUPFAM" id="SSF75516">
    <property type="entry name" value="Pheromone-binding domain of LuxR-like quorum-sensing transcription factors"/>
    <property type="match status" value="1"/>
</dbReference>
<keyword evidence="1" id="KW-0805">Transcription regulation</keyword>
<dbReference type="PRINTS" id="PR00038">
    <property type="entry name" value="HTHLUXR"/>
</dbReference>
<dbReference type="InterPro" id="IPR036388">
    <property type="entry name" value="WH-like_DNA-bd_sf"/>
</dbReference>
<gene>
    <name evidence="4" type="ORF">BA171_01995</name>
</gene>
<dbReference type="Pfam" id="PF03472">
    <property type="entry name" value="Autoind_bind"/>
    <property type="match status" value="1"/>
</dbReference>
<evidence type="ECO:0000313" key="4">
    <source>
        <dbReference type="EMBL" id="ASX25934.1"/>
    </source>
</evidence>
<protein>
    <submittedName>
        <fullName evidence="4">LuxR family transcriptional regulator</fullName>
    </submittedName>
</protein>
<dbReference type="PROSITE" id="PS50043">
    <property type="entry name" value="HTH_LUXR_2"/>
    <property type="match status" value="1"/>
</dbReference>
<sequence length="243" mass="28348">MFFNNGTINNAIKNYLDNELKKYGNIKYAYVILNKKNITEISIITSHPIWFDCYIQNKYQNIDPIIIMSLNRITSFSWDENIMINLNLKLSKIFTMSKPYNITHGYTFIVHDHKNNLALLSMMADQAYIEAFNELITSNKDKLQTLLITVHDKILFLYKEMDIKHHKREDKEMFSTRENEILYWSSVGKTYEEIAMILGIKLGTVKFHMGNVVKKLGVINGKHAIRLGVELKLINPVFSDTET</sequence>
<evidence type="ECO:0000256" key="1">
    <source>
        <dbReference type="ARBA" id="ARBA00023015"/>
    </source>
</evidence>
<keyword evidence="3" id="KW-0804">Transcription</keyword>
<reference evidence="5" key="1">
    <citation type="submission" date="2016-06" db="EMBL/GenBank/DDBJ databases">
        <authorList>
            <person name="Chen W."/>
            <person name="Hasegawa D.K."/>
        </authorList>
    </citation>
    <scope>NUCLEOTIDE SEQUENCE [LARGE SCALE GENOMIC DNA]</scope>
    <source>
        <strain evidence="5">MEAM1</strain>
    </source>
</reference>
<keyword evidence="2" id="KW-0238">DNA-binding</keyword>
<dbReference type="InterPro" id="IPR016032">
    <property type="entry name" value="Sig_transdc_resp-reg_C-effctor"/>
</dbReference>
<dbReference type="InterPro" id="IPR036693">
    <property type="entry name" value="TF_LuxR_autoind-bd_dom_sf"/>
</dbReference>
<dbReference type="OrthoDB" id="9774661at2"/>
<evidence type="ECO:0000313" key="5">
    <source>
        <dbReference type="Proteomes" id="UP000216438"/>
    </source>
</evidence>
<dbReference type="Gene3D" id="3.30.450.80">
    <property type="entry name" value="Transcription factor LuxR-like, autoinducer-binding domain"/>
    <property type="match status" value="1"/>
</dbReference>
<organism evidence="4 5">
    <name type="scientific">Candidatus Hamiltonella defensa</name>
    <name type="common">Bemisia tabaci</name>
    <dbReference type="NCBI Taxonomy" id="672795"/>
    <lineage>
        <taxon>Bacteria</taxon>
        <taxon>Pseudomonadati</taxon>
        <taxon>Pseudomonadota</taxon>
        <taxon>Gammaproteobacteria</taxon>
        <taxon>Enterobacterales</taxon>
        <taxon>Enterobacteriaceae</taxon>
        <taxon>aphid secondary symbionts</taxon>
        <taxon>Candidatus Williamhamiltonella</taxon>
    </lineage>
</organism>
<dbReference type="PROSITE" id="PS00622">
    <property type="entry name" value="HTH_LUXR_1"/>
    <property type="match status" value="1"/>
</dbReference>
<dbReference type="EMBL" id="CP016303">
    <property type="protein sequence ID" value="ASX25934.1"/>
    <property type="molecule type" value="Genomic_DNA"/>
</dbReference>
<evidence type="ECO:0000256" key="3">
    <source>
        <dbReference type="ARBA" id="ARBA00023163"/>
    </source>
</evidence>
<dbReference type="GO" id="GO:0006355">
    <property type="term" value="P:regulation of DNA-templated transcription"/>
    <property type="evidence" value="ECO:0007669"/>
    <property type="project" value="InterPro"/>
</dbReference>
<dbReference type="CDD" id="cd06170">
    <property type="entry name" value="LuxR_C_like"/>
    <property type="match status" value="1"/>
</dbReference>
<dbReference type="RefSeq" id="WP_046493746.1">
    <property type="nucleotide sequence ID" value="NZ_CP016303.1"/>
</dbReference>
<name>A0A249DWM8_9ENTR</name>
<dbReference type="PANTHER" id="PTHR44688:SF16">
    <property type="entry name" value="DNA-BINDING TRANSCRIPTIONAL ACTIVATOR DEVR_DOSR"/>
    <property type="match status" value="1"/>
</dbReference>
<dbReference type="InterPro" id="IPR000792">
    <property type="entry name" value="Tscrpt_reg_LuxR_C"/>
</dbReference>
<reference evidence="4 5" key="2">
    <citation type="submission" date="2017-09" db="EMBL/GenBank/DDBJ databases">
        <title>The genome of whitefly Bemisia tabaci, a global crop pest, provides novel insights into virus transmission, host adaptation and insecticide resistance.</title>
        <authorList>
            <person name="Kaur N."/>
            <person name="Kliot A."/>
            <person name="Pinheiro P.V."/>
            <person name="Luan J."/>
            <person name="Zheng Y."/>
            <person name="Liu W."/>
            <person name="Sun H."/>
            <person name="Yang X."/>
            <person name="Xu Y."/>
            <person name="Luo Y."/>
            <person name="Kruse A."/>
            <person name="Fisher T.W."/>
            <person name="Nelson D.R."/>
            <person name="Elimelech M."/>
            <person name="MacCoss M."/>
            <person name="Johnson R."/>
            <person name="Cohen E."/>
            <person name="Hunter W.B."/>
            <person name="Brown J.K."/>
            <person name="Jander G."/>
            <person name="Cilia M."/>
            <person name="Douglas A.E."/>
            <person name="Ghanim M."/>
            <person name="Simmons A.M."/>
            <person name="Wintermantel W.M."/>
            <person name="Ling K.-S."/>
            <person name="Fei Z."/>
        </authorList>
    </citation>
    <scope>NUCLEOTIDE SEQUENCE [LARGE SCALE GENOMIC DNA]</scope>
    <source>
        <strain evidence="4 5">MEAM1</strain>
    </source>
</reference>
<dbReference type="Proteomes" id="UP000216438">
    <property type="component" value="Chromosome"/>
</dbReference>